<name>A0ABY8QIB7_9RHOB</name>
<evidence type="ECO:0000256" key="2">
    <source>
        <dbReference type="ARBA" id="ARBA00023186"/>
    </source>
</evidence>
<accession>A0ABY8QIB7</accession>
<dbReference type="InterPro" id="IPR002639">
    <property type="entry name" value="UreF"/>
</dbReference>
<keyword evidence="2 3" id="KW-0143">Chaperone</keyword>
<dbReference type="Pfam" id="PF01730">
    <property type="entry name" value="UreF"/>
    <property type="match status" value="1"/>
</dbReference>
<dbReference type="InterPro" id="IPR038277">
    <property type="entry name" value="UreF_sf"/>
</dbReference>
<comment type="similarity">
    <text evidence="3">Belongs to the UreF family.</text>
</comment>
<reference evidence="4 5" key="1">
    <citation type="submission" date="2023-05" db="EMBL/GenBank/DDBJ databases">
        <title>YMD87, complete Genome.</title>
        <authorList>
            <person name="Zhang J."/>
            <person name="Xu X."/>
        </authorList>
    </citation>
    <scope>NUCLEOTIDE SEQUENCE [LARGE SCALE GENOMIC DNA]</scope>
    <source>
        <strain evidence="4 5">YMD87</strain>
    </source>
</reference>
<evidence type="ECO:0000313" key="4">
    <source>
        <dbReference type="EMBL" id="WGW03537.1"/>
    </source>
</evidence>
<keyword evidence="1 3" id="KW-0996">Nickel insertion</keyword>
<dbReference type="RefSeq" id="WP_282300169.1">
    <property type="nucleotide sequence ID" value="NZ_CP124616.1"/>
</dbReference>
<comment type="function">
    <text evidence="3">Required for maturation of urease via the functional incorporation of the urease nickel metallocenter.</text>
</comment>
<evidence type="ECO:0000256" key="1">
    <source>
        <dbReference type="ARBA" id="ARBA00022988"/>
    </source>
</evidence>
<organism evidence="4 5">
    <name type="scientific">Tropicibacter oceani</name>
    <dbReference type="NCBI Taxonomy" id="3058420"/>
    <lineage>
        <taxon>Bacteria</taxon>
        <taxon>Pseudomonadati</taxon>
        <taxon>Pseudomonadota</taxon>
        <taxon>Alphaproteobacteria</taxon>
        <taxon>Rhodobacterales</taxon>
        <taxon>Roseobacteraceae</taxon>
        <taxon>Tropicibacter</taxon>
    </lineage>
</organism>
<protein>
    <recommendedName>
        <fullName evidence="3">Urease accessory protein UreF</fullName>
    </recommendedName>
</protein>
<keyword evidence="3" id="KW-0963">Cytoplasm</keyword>
<comment type="subcellular location">
    <subcellularLocation>
        <location evidence="3">Cytoplasm</location>
    </subcellularLocation>
</comment>
<evidence type="ECO:0000256" key="3">
    <source>
        <dbReference type="HAMAP-Rule" id="MF_01385"/>
    </source>
</evidence>
<keyword evidence="5" id="KW-1185">Reference proteome</keyword>
<comment type="subunit">
    <text evidence="3">UreD, UreF and UreG form a complex that acts as a GTP-hydrolysis-dependent molecular chaperone, activating the urease apoprotein by helping to assemble the nickel containing metallocenter of UreC. The UreE protein probably delivers the nickel.</text>
</comment>
<sequence>MTTDPHLILHQLFSPAFPVGAFAWSHGLETAIQDGQVQDAASARDWVAAVLEYGSGWSDAVICARAATDGDPGALSDLATALCPSSQRRAETLEQGQAFARTVSEVWGLSVPPAPYPVAVGLAIKALGLPVEDAIGLFLQAFSSNLTSAAVRLVPLGQTEGQRITRDLAPLCQALARRALAEDLDDIGGFAPMLDIQSQRHETLYSRVFRS</sequence>
<dbReference type="PANTHER" id="PTHR33620">
    <property type="entry name" value="UREASE ACCESSORY PROTEIN F"/>
    <property type="match status" value="1"/>
</dbReference>
<gene>
    <name evidence="3" type="primary">ureF</name>
    <name evidence="4" type="ORF">QF118_16665</name>
</gene>
<evidence type="ECO:0000313" key="5">
    <source>
        <dbReference type="Proteomes" id="UP001241605"/>
    </source>
</evidence>
<proteinExistence type="inferred from homology"/>
<dbReference type="EMBL" id="CP124616">
    <property type="protein sequence ID" value="WGW03537.1"/>
    <property type="molecule type" value="Genomic_DNA"/>
</dbReference>
<dbReference type="Gene3D" id="1.10.4190.10">
    <property type="entry name" value="Urease accessory protein UreF"/>
    <property type="match status" value="1"/>
</dbReference>
<dbReference type="PANTHER" id="PTHR33620:SF1">
    <property type="entry name" value="UREASE ACCESSORY PROTEIN F"/>
    <property type="match status" value="1"/>
</dbReference>
<dbReference type="PIRSF" id="PIRSF009467">
    <property type="entry name" value="Ureas_acces_UreF"/>
    <property type="match status" value="1"/>
</dbReference>
<dbReference type="HAMAP" id="MF_01385">
    <property type="entry name" value="UreF"/>
    <property type="match status" value="1"/>
</dbReference>
<dbReference type="Proteomes" id="UP001241605">
    <property type="component" value="Chromosome"/>
</dbReference>